<dbReference type="EMBL" id="FLUV01000727">
    <property type="protein sequence ID" value="SBW20596.1"/>
    <property type="molecule type" value="Genomic_DNA"/>
</dbReference>
<proteinExistence type="predicted"/>
<gene>
    <name evidence="2" type="ORF">FDG2_1742</name>
</gene>
<organism evidence="2 3">
    <name type="scientific">Candidatus Protofrankia californiensis</name>
    <dbReference type="NCBI Taxonomy" id="1839754"/>
    <lineage>
        <taxon>Bacteria</taxon>
        <taxon>Bacillati</taxon>
        <taxon>Actinomycetota</taxon>
        <taxon>Actinomycetes</taxon>
        <taxon>Frankiales</taxon>
        <taxon>Frankiaceae</taxon>
        <taxon>Protofrankia</taxon>
    </lineage>
</organism>
<name>A0A1C3NW87_9ACTN</name>
<keyword evidence="3" id="KW-1185">Reference proteome</keyword>
<feature type="compositionally biased region" description="Basic and acidic residues" evidence="1">
    <location>
        <begin position="70"/>
        <end position="80"/>
    </location>
</feature>
<feature type="compositionally biased region" description="Basic residues" evidence="1">
    <location>
        <begin position="115"/>
        <end position="135"/>
    </location>
</feature>
<evidence type="ECO:0000313" key="3">
    <source>
        <dbReference type="Proteomes" id="UP000199013"/>
    </source>
</evidence>
<protein>
    <submittedName>
        <fullName evidence="2">Uncharacterized protein</fullName>
    </submittedName>
</protein>
<feature type="region of interest" description="Disordered" evidence="1">
    <location>
        <begin position="59"/>
        <end position="81"/>
    </location>
</feature>
<evidence type="ECO:0000256" key="1">
    <source>
        <dbReference type="SAM" id="MobiDB-lite"/>
    </source>
</evidence>
<evidence type="ECO:0000313" key="2">
    <source>
        <dbReference type="EMBL" id="SBW20596.1"/>
    </source>
</evidence>
<sequence length="210" mass="23108">MGNLIAGRIVGSNNHARCRGSVLTARKPAGGWTAGMTVGRTQPHMAADDSGPRLHACSLSATRGGFPSGHRQEPPDESRRGRVGRRWITIVFIRIEHDTSAAGVISAQSGDVRHYPKKGAPSRRCPRVPRTRRNHDHIISGRPGPRPRVETAVASPPEHSEISITITLCHTQDAKPKQGLVLISTLEEHFYRTRYRTRPDRTGTRLVICT</sequence>
<accession>A0A1C3NW87</accession>
<reference evidence="3" key="1">
    <citation type="submission" date="2016-02" db="EMBL/GenBank/DDBJ databases">
        <authorList>
            <person name="Wibberg D."/>
        </authorList>
    </citation>
    <scope>NUCLEOTIDE SEQUENCE [LARGE SCALE GENOMIC DNA]</scope>
</reference>
<dbReference type="AlphaFoldDB" id="A0A1C3NW87"/>
<dbReference type="Proteomes" id="UP000199013">
    <property type="component" value="Unassembled WGS sequence"/>
</dbReference>
<feature type="region of interest" description="Disordered" evidence="1">
    <location>
        <begin position="112"/>
        <end position="157"/>
    </location>
</feature>